<keyword evidence="7" id="KW-1133">Transmembrane helix</keyword>
<evidence type="ECO:0000256" key="5">
    <source>
        <dbReference type="ARBA" id="ARBA00023136"/>
    </source>
</evidence>
<evidence type="ECO:0000313" key="9">
    <source>
        <dbReference type="Proteomes" id="UP001521116"/>
    </source>
</evidence>
<keyword evidence="4" id="KW-0808">Transferase</keyword>
<accession>A0ABR3T7U7</accession>
<gene>
    <name evidence="8" type="ORF">SLS56_001669</name>
</gene>
<reference evidence="8 9" key="1">
    <citation type="submission" date="2024-02" db="EMBL/GenBank/DDBJ databases">
        <title>De novo assembly and annotation of 12 fungi associated with fruit tree decline syndrome in Ontario, Canada.</title>
        <authorList>
            <person name="Sulman M."/>
            <person name="Ellouze W."/>
            <person name="Ilyukhin E."/>
        </authorList>
    </citation>
    <scope>NUCLEOTIDE SEQUENCE [LARGE SCALE GENOMIC DNA]</scope>
    <source>
        <strain evidence="8 9">M1-105</strain>
    </source>
</reference>
<comment type="subcellular location">
    <subcellularLocation>
        <location evidence="1">Cell membrane</location>
    </subcellularLocation>
</comment>
<evidence type="ECO:0000256" key="2">
    <source>
        <dbReference type="ARBA" id="ARBA00022475"/>
    </source>
</evidence>
<dbReference type="EMBL" id="JAJVDC020000010">
    <property type="protein sequence ID" value="KAL1635616.1"/>
    <property type="molecule type" value="Genomic_DNA"/>
</dbReference>
<dbReference type="Proteomes" id="UP001521116">
    <property type="component" value="Unassembled WGS sequence"/>
</dbReference>
<evidence type="ECO:0000256" key="4">
    <source>
        <dbReference type="ARBA" id="ARBA00022679"/>
    </source>
</evidence>
<evidence type="ECO:0000313" key="8">
    <source>
        <dbReference type="EMBL" id="KAL1635616.1"/>
    </source>
</evidence>
<feature type="transmembrane region" description="Helical" evidence="7">
    <location>
        <begin position="543"/>
        <end position="565"/>
    </location>
</feature>
<dbReference type="PANTHER" id="PTHR22913:SF12">
    <property type="entry name" value="MANNURONAN SYNTHASE"/>
    <property type="match status" value="1"/>
</dbReference>
<feature type="transmembrane region" description="Helical" evidence="7">
    <location>
        <begin position="577"/>
        <end position="595"/>
    </location>
</feature>
<evidence type="ECO:0000256" key="1">
    <source>
        <dbReference type="ARBA" id="ARBA00004236"/>
    </source>
</evidence>
<evidence type="ECO:0000256" key="6">
    <source>
        <dbReference type="SAM" id="Coils"/>
    </source>
</evidence>
<dbReference type="PANTHER" id="PTHR22913">
    <property type="entry name" value="HYALURONAN SYNTHASE"/>
    <property type="match status" value="1"/>
</dbReference>
<evidence type="ECO:0000256" key="7">
    <source>
        <dbReference type="SAM" id="Phobius"/>
    </source>
</evidence>
<keyword evidence="5 7" id="KW-0472">Membrane</keyword>
<keyword evidence="9" id="KW-1185">Reference proteome</keyword>
<sequence length="598" mass="65544">MFRRALRSYETPTLILRAFSLIISLLVVLNVVARYTYGFPLLIEGVLQIIFSEVNRRKQARRYRQYEQQSQDVEELGEEASRRTECVGAVIGYREDPAIFRRCLESYRDDTSRAARVLVIGIDGNEAEDMQMIAMAEKVFGVENTPTIPLHEPFGQTATRMTSDWKRDRLEQKKGRDVSEDECHDHVLEVLVRQATSILQDCGQLHHAPGRALQPICVCQPHRSKKEIMFSSLLFTLALARANSLPFIWSSDSDSILHTPAAPIHRVLAAMSADARIAGSCGALQIHNAAQSTVTRLVAATYWTDLSLTSGQNSAFDVTDCQPGPCAAFRAAALASILVPWHAQTFLGARPVVNEDRHLTTRLLLRGHKVTFNPSGTVLTDAPATLAAWVVQQVRWSRAIVLETLAHPRALLVARSPVLALYALRRVAGPYLQAWIVVRYLCAGRGTAVTSPADIAARILLCSAYTLWRSRGGLGVAAAGGGGGSSARLWPWLVASQVFLQFPQPPIVFWACATFLDGSWGSPVKCPPEKVEAVPRRAFRKNLAPLLCVAVWVALVGAAVAKYLAGVVFVGYGVERFCASVGAMVAGSSMFYLLVCGY</sequence>
<name>A0ABR3T7U7_9PEZI</name>
<comment type="caution">
    <text evidence="8">The sequence shown here is derived from an EMBL/GenBank/DDBJ whole genome shotgun (WGS) entry which is preliminary data.</text>
</comment>
<feature type="transmembrane region" description="Helical" evidence="7">
    <location>
        <begin position="12"/>
        <end position="31"/>
    </location>
</feature>
<dbReference type="InterPro" id="IPR029044">
    <property type="entry name" value="Nucleotide-diphossugar_trans"/>
</dbReference>
<keyword evidence="6" id="KW-0175">Coiled coil</keyword>
<protein>
    <submittedName>
        <fullName evidence="8">Uncharacterized protein</fullName>
    </submittedName>
</protein>
<proteinExistence type="predicted"/>
<keyword evidence="2" id="KW-1003">Cell membrane</keyword>
<organism evidence="8 9">
    <name type="scientific">Neofusicoccum ribis</name>
    <dbReference type="NCBI Taxonomy" id="45134"/>
    <lineage>
        <taxon>Eukaryota</taxon>
        <taxon>Fungi</taxon>
        <taxon>Dikarya</taxon>
        <taxon>Ascomycota</taxon>
        <taxon>Pezizomycotina</taxon>
        <taxon>Dothideomycetes</taxon>
        <taxon>Dothideomycetes incertae sedis</taxon>
        <taxon>Botryosphaeriales</taxon>
        <taxon>Botryosphaeriaceae</taxon>
        <taxon>Neofusicoccum</taxon>
    </lineage>
</organism>
<dbReference type="SUPFAM" id="SSF53448">
    <property type="entry name" value="Nucleotide-diphospho-sugar transferases"/>
    <property type="match status" value="1"/>
</dbReference>
<dbReference type="Pfam" id="PF13641">
    <property type="entry name" value="Glyco_tranf_2_3"/>
    <property type="match status" value="1"/>
</dbReference>
<keyword evidence="3" id="KW-0328">Glycosyltransferase</keyword>
<feature type="coiled-coil region" evidence="6">
    <location>
        <begin position="56"/>
        <end position="83"/>
    </location>
</feature>
<keyword evidence="7" id="KW-0812">Transmembrane</keyword>
<evidence type="ECO:0000256" key="3">
    <source>
        <dbReference type="ARBA" id="ARBA00022676"/>
    </source>
</evidence>